<feature type="domain" description="Restriction endonuclease type I HsdR second RecA-like helicase" evidence="2">
    <location>
        <begin position="3"/>
        <end position="84"/>
    </location>
</feature>
<reference evidence="3 4" key="1">
    <citation type="submission" date="2018-06" db="EMBL/GenBank/DDBJ databases">
        <authorList>
            <consortium name="Pathogen Informatics"/>
            <person name="Doyle S."/>
        </authorList>
    </citation>
    <scope>NUCLEOTIDE SEQUENCE [LARGE SCALE GENOMIC DNA]</scope>
    <source>
        <strain evidence="3 4">NCTC13102</strain>
    </source>
</reference>
<dbReference type="InterPro" id="IPR051268">
    <property type="entry name" value="Type-I_R_enzyme_R_subunit"/>
</dbReference>
<evidence type="ECO:0000313" key="3">
    <source>
        <dbReference type="EMBL" id="SQB97372.1"/>
    </source>
</evidence>
<organism evidence="3 4">
    <name type="scientific">Helicobacter fennelliae</name>
    <dbReference type="NCBI Taxonomy" id="215"/>
    <lineage>
        <taxon>Bacteria</taxon>
        <taxon>Pseudomonadati</taxon>
        <taxon>Campylobacterota</taxon>
        <taxon>Epsilonproteobacteria</taxon>
        <taxon>Campylobacterales</taxon>
        <taxon>Helicobacteraceae</taxon>
        <taxon>Helicobacter</taxon>
    </lineage>
</organism>
<dbReference type="InterPro" id="IPR055180">
    <property type="entry name" value="HsdR_RecA-like_helicase_dom_2"/>
</dbReference>
<keyword evidence="1" id="KW-0680">Restriction system</keyword>
<dbReference type="Gene3D" id="3.40.50.300">
    <property type="entry name" value="P-loop containing nucleotide triphosphate hydrolases"/>
    <property type="match status" value="1"/>
</dbReference>
<dbReference type="Proteomes" id="UP000250166">
    <property type="component" value="Unassembled WGS sequence"/>
</dbReference>
<sequence>MANEDLSEDEGDGIENPSSKEFLESAMQDYNAMFQSGYTLDSSSNSFDNYYKDISHKMKERELDLLIVVNMFLTGFDATTLNTL</sequence>
<dbReference type="GO" id="GO:0009307">
    <property type="term" value="P:DNA restriction-modification system"/>
    <property type="evidence" value="ECO:0007669"/>
    <property type="project" value="UniProtKB-KW"/>
</dbReference>
<proteinExistence type="predicted"/>
<keyword evidence="3" id="KW-0378">Hydrolase</keyword>
<dbReference type="EMBL" id="UAWL01000006">
    <property type="protein sequence ID" value="SQB97372.1"/>
    <property type="molecule type" value="Genomic_DNA"/>
</dbReference>
<accession>A0A2X3AZZ6</accession>
<name>A0A2X3AZZ6_9HELI</name>
<dbReference type="PANTHER" id="PTHR30195">
    <property type="entry name" value="TYPE I SITE-SPECIFIC DEOXYRIBONUCLEASE PROTEIN SUBUNIT M AND R"/>
    <property type="match status" value="1"/>
</dbReference>
<gene>
    <name evidence="3" type="primary">hsdR_1</name>
    <name evidence="3" type="ORF">NCTC13102_00103</name>
</gene>
<dbReference type="Pfam" id="PF22679">
    <property type="entry name" value="T1R_D3-like"/>
    <property type="match status" value="1"/>
</dbReference>
<protein>
    <submittedName>
        <fullName evidence="3">Type I site-specific deoxyribonuclease, HsdR family protein</fullName>
        <ecNumber evidence="3">3.1.21.3</ecNumber>
    </submittedName>
</protein>
<evidence type="ECO:0000259" key="2">
    <source>
        <dbReference type="Pfam" id="PF22679"/>
    </source>
</evidence>
<dbReference type="AlphaFoldDB" id="A0A2X3AZZ6"/>
<evidence type="ECO:0000313" key="4">
    <source>
        <dbReference type="Proteomes" id="UP000250166"/>
    </source>
</evidence>
<dbReference type="InterPro" id="IPR027417">
    <property type="entry name" value="P-loop_NTPase"/>
</dbReference>
<evidence type="ECO:0000256" key="1">
    <source>
        <dbReference type="ARBA" id="ARBA00022747"/>
    </source>
</evidence>
<dbReference type="GO" id="GO:0009035">
    <property type="term" value="F:type I site-specific deoxyribonuclease activity"/>
    <property type="evidence" value="ECO:0007669"/>
    <property type="project" value="UniProtKB-EC"/>
</dbReference>
<dbReference type="EC" id="3.1.21.3" evidence="3"/>
<dbReference type="PANTHER" id="PTHR30195:SF16">
    <property type="entry name" value="TYPE I RESTRICTION ENZYME ENDONUCLEASE SUBUNIT"/>
    <property type="match status" value="1"/>
</dbReference>